<evidence type="ECO:0000256" key="2">
    <source>
        <dbReference type="ARBA" id="ARBA00022679"/>
    </source>
</evidence>
<gene>
    <name evidence="12" type="ORF">g.25197</name>
</gene>
<dbReference type="PANTHER" id="PTHR10457">
    <property type="entry name" value="MEVALONATE KINASE/GALACTOKINASE"/>
    <property type="match status" value="1"/>
</dbReference>
<protein>
    <recommendedName>
        <fullName evidence="13">Galactokinase</fullName>
    </recommendedName>
</protein>
<keyword evidence="2" id="KW-0808">Transferase</keyword>
<keyword evidence="6" id="KW-0067">ATP-binding</keyword>
<dbReference type="Pfam" id="PF00288">
    <property type="entry name" value="GHMP_kinases_N"/>
    <property type="match status" value="1"/>
</dbReference>
<evidence type="ECO:0008006" key="13">
    <source>
        <dbReference type="Google" id="ProtNLM"/>
    </source>
</evidence>
<evidence type="ECO:0000259" key="9">
    <source>
        <dbReference type="Pfam" id="PF00288"/>
    </source>
</evidence>
<accession>A0A1B6IUY6</accession>
<feature type="domain" description="GHMP kinase N-terminal" evidence="9">
    <location>
        <begin position="102"/>
        <end position="186"/>
    </location>
</feature>
<dbReference type="InterPro" id="IPR006203">
    <property type="entry name" value="GHMP_knse_ATP-bd_CS"/>
</dbReference>
<dbReference type="InterPro" id="IPR020568">
    <property type="entry name" value="Ribosomal_Su5_D2-typ_SF"/>
</dbReference>
<dbReference type="SUPFAM" id="SSF55060">
    <property type="entry name" value="GHMP Kinase, C-terminal domain"/>
    <property type="match status" value="1"/>
</dbReference>
<organism evidence="12">
    <name type="scientific">Homalodisca liturata</name>
    <dbReference type="NCBI Taxonomy" id="320908"/>
    <lineage>
        <taxon>Eukaryota</taxon>
        <taxon>Metazoa</taxon>
        <taxon>Ecdysozoa</taxon>
        <taxon>Arthropoda</taxon>
        <taxon>Hexapoda</taxon>
        <taxon>Insecta</taxon>
        <taxon>Pterygota</taxon>
        <taxon>Neoptera</taxon>
        <taxon>Paraneoptera</taxon>
        <taxon>Hemiptera</taxon>
        <taxon>Auchenorrhyncha</taxon>
        <taxon>Membracoidea</taxon>
        <taxon>Cicadellidae</taxon>
        <taxon>Cicadellinae</taxon>
        <taxon>Proconiini</taxon>
        <taxon>Homalodisca</taxon>
    </lineage>
</organism>
<dbReference type="Gene3D" id="3.30.230.10">
    <property type="match status" value="1"/>
</dbReference>
<sequence length="385" mass="42010">MNKEKEALLKKAVVFFKESYGYDPKVAGYAPGRVNLIGEHTDYNDGFVLPIALTLGTVLVGSTNSSDLCKIKSNASLDEDTSAEFHVPSVNKLLPGEPKWANYVRGVVAFFKGTVKGFDAVVVSNVPLGGGLSSSASLEVATYMFLEGLFGKTDCLKEKALICQRAEHEFASTPCGIMDQFISMMGAANNALLIDCMKLTSELIPMDIEDCVILITNTNVKHNLGTSEYAVRRSQCEEAARILKVRSLRFATLEELNTEKAILPDIIFRRARHVISEIDRTRAAAQALPAGDLVKFGELMYQSHDSLRNDYEVSCKELDELVEYAREVEGVLGSRMTGGGFGGCTVTLVRSSAVEKLKANITSKYSNTPTFYLATPSEGAQLLEL</sequence>
<dbReference type="PIRSF" id="PIRSF000530">
    <property type="entry name" value="Galactokinase"/>
    <property type="match status" value="1"/>
</dbReference>
<evidence type="ECO:0000259" key="10">
    <source>
        <dbReference type="Pfam" id="PF08544"/>
    </source>
</evidence>
<evidence type="ECO:0000256" key="7">
    <source>
        <dbReference type="ARBA" id="ARBA00022842"/>
    </source>
</evidence>
<keyword evidence="8" id="KW-0119">Carbohydrate metabolism</keyword>
<name>A0A1B6IUY6_9HEMI</name>
<dbReference type="GO" id="GO:0004335">
    <property type="term" value="F:galactokinase activity"/>
    <property type="evidence" value="ECO:0007669"/>
    <property type="project" value="InterPro"/>
</dbReference>
<feature type="domain" description="GHMP kinase C-terminal" evidence="10">
    <location>
        <begin position="285"/>
        <end position="366"/>
    </location>
</feature>
<dbReference type="Pfam" id="PF08544">
    <property type="entry name" value="GHMP_kinases_C"/>
    <property type="match status" value="1"/>
</dbReference>
<dbReference type="InterPro" id="IPR013750">
    <property type="entry name" value="GHMP_kinase_C_dom"/>
</dbReference>
<proteinExistence type="inferred from homology"/>
<dbReference type="PRINTS" id="PR00473">
    <property type="entry name" value="GALCTOKINASE"/>
</dbReference>
<keyword evidence="4" id="KW-0547">Nucleotide-binding</keyword>
<evidence type="ECO:0000256" key="5">
    <source>
        <dbReference type="ARBA" id="ARBA00022777"/>
    </source>
</evidence>
<dbReference type="InterPro" id="IPR006206">
    <property type="entry name" value="Mevalonate/galactokinase"/>
</dbReference>
<dbReference type="NCBIfam" id="TIGR00131">
    <property type="entry name" value="gal_kin"/>
    <property type="match status" value="1"/>
</dbReference>
<dbReference type="InterPro" id="IPR019741">
    <property type="entry name" value="Galactokinase_CS"/>
</dbReference>
<evidence type="ECO:0000256" key="3">
    <source>
        <dbReference type="ARBA" id="ARBA00022723"/>
    </source>
</evidence>
<reference evidence="12" key="1">
    <citation type="submission" date="2015-11" db="EMBL/GenBank/DDBJ databases">
        <title>De novo transcriptome assembly of four potential Pierce s Disease insect vectors from Arizona vineyards.</title>
        <authorList>
            <person name="Tassone E.E."/>
        </authorList>
    </citation>
    <scope>NUCLEOTIDE SEQUENCE</scope>
</reference>
<dbReference type="EMBL" id="GECU01016968">
    <property type="protein sequence ID" value="JAS90738.1"/>
    <property type="molecule type" value="Transcribed_RNA"/>
</dbReference>
<dbReference type="PANTHER" id="PTHR10457:SF7">
    <property type="entry name" value="GALACTOKINASE-RELATED"/>
    <property type="match status" value="1"/>
</dbReference>
<dbReference type="InterPro" id="IPR014721">
    <property type="entry name" value="Ribsml_uS5_D2-typ_fold_subgr"/>
</dbReference>
<evidence type="ECO:0000256" key="6">
    <source>
        <dbReference type="ARBA" id="ARBA00022840"/>
    </source>
</evidence>
<dbReference type="PROSITE" id="PS00106">
    <property type="entry name" value="GALACTOKINASE"/>
    <property type="match status" value="1"/>
</dbReference>
<dbReference type="InterPro" id="IPR000705">
    <property type="entry name" value="Galactokinase"/>
</dbReference>
<keyword evidence="3" id="KW-0479">Metal-binding</keyword>
<dbReference type="Pfam" id="PF10509">
    <property type="entry name" value="GalKase_gal_bdg"/>
    <property type="match status" value="1"/>
</dbReference>
<dbReference type="Gene3D" id="3.30.70.890">
    <property type="entry name" value="GHMP kinase, C-terminal domain"/>
    <property type="match status" value="1"/>
</dbReference>
<comment type="similarity">
    <text evidence="1">Belongs to the GHMP kinase family. GalK subfamily.</text>
</comment>
<dbReference type="InterPro" id="IPR006204">
    <property type="entry name" value="GHMP_kinase_N_dom"/>
</dbReference>
<feature type="domain" description="Galactokinase N-terminal" evidence="11">
    <location>
        <begin position="16"/>
        <end position="62"/>
    </location>
</feature>
<dbReference type="AlphaFoldDB" id="A0A1B6IUY6"/>
<evidence type="ECO:0000256" key="8">
    <source>
        <dbReference type="ARBA" id="ARBA00023277"/>
    </source>
</evidence>
<dbReference type="InterPro" id="IPR036554">
    <property type="entry name" value="GHMP_kinase_C_sf"/>
</dbReference>
<dbReference type="FunFam" id="3.30.70.890:FF:000001">
    <property type="entry name" value="Galactokinase"/>
    <property type="match status" value="1"/>
</dbReference>
<dbReference type="GO" id="GO:0005524">
    <property type="term" value="F:ATP binding"/>
    <property type="evidence" value="ECO:0007669"/>
    <property type="project" value="UniProtKB-KW"/>
</dbReference>
<evidence type="ECO:0000256" key="4">
    <source>
        <dbReference type="ARBA" id="ARBA00022741"/>
    </source>
</evidence>
<dbReference type="GO" id="GO:0006012">
    <property type="term" value="P:galactose metabolic process"/>
    <property type="evidence" value="ECO:0007669"/>
    <property type="project" value="InterPro"/>
</dbReference>
<keyword evidence="7" id="KW-0460">Magnesium</keyword>
<dbReference type="PRINTS" id="PR00959">
    <property type="entry name" value="MEVGALKINASE"/>
</dbReference>
<evidence type="ECO:0000259" key="11">
    <source>
        <dbReference type="Pfam" id="PF10509"/>
    </source>
</evidence>
<dbReference type="PROSITE" id="PS00627">
    <property type="entry name" value="GHMP_KINASES_ATP"/>
    <property type="match status" value="1"/>
</dbReference>
<dbReference type="GO" id="GO:0005829">
    <property type="term" value="C:cytosol"/>
    <property type="evidence" value="ECO:0007669"/>
    <property type="project" value="TreeGrafter"/>
</dbReference>
<dbReference type="GO" id="GO:0046872">
    <property type="term" value="F:metal ion binding"/>
    <property type="evidence" value="ECO:0007669"/>
    <property type="project" value="UniProtKB-KW"/>
</dbReference>
<evidence type="ECO:0000313" key="12">
    <source>
        <dbReference type="EMBL" id="JAS90738.1"/>
    </source>
</evidence>
<evidence type="ECO:0000256" key="1">
    <source>
        <dbReference type="ARBA" id="ARBA00006566"/>
    </source>
</evidence>
<dbReference type="SUPFAM" id="SSF54211">
    <property type="entry name" value="Ribosomal protein S5 domain 2-like"/>
    <property type="match status" value="1"/>
</dbReference>
<dbReference type="InterPro" id="IPR019539">
    <property type="entry name" value="GalKase_N"/>
</dbReference>
<keyword evidence="5" id="KW-0418">Kinase</keyword>
<dbReference type="FunFam" id="3.30.230.10:FF:000040">
    <property type="entry name" value="Galactokinase 1"/>
    <property type="match status" value="1"/>
</dbReference>